<comment type="caution">
    <text evidence="2">The sequence shown here is derived from an EMBL/GenBank/DDBJ whole genome shotgun (WGS) entry which is preliminary data.</text>
</comment>
<accession>A0AAE0DUS6</accession>
<dbReference type="Proteomes" id="UP001281410">
    <property type="component" value="Unassembled WGS sequence"/>
</dbReference>
<dbReference type="EMBL" id="JANJYJ010000009">
    <property type="protein sequence ID" value="KAK3189280.1"/>
    <property type="molecule type" value="Genomic_DNA"/>
</dbReference>
<evidence type="ECO:0000259" key="1">
    <source>
        <dbReference type="Pfam" id="PF14372"/>
    </source>
</evidence>
<sequence length="207" mass="23933">MCDNLKLFYDVFEMSSGKKHPTTSQFFPTLCKIRLLMSKWLTSRYDEIKLITSNAIAKFEQYWNVINGMISVATVLDPRFKMKVLKFFFPQIYGDNSSFEMEKVCEICYGLVKEYQLNSKTGKEPCDHIDSSCSPSLMSISKDKVDDHLPNSDLFASSTTTAENVKSELDKYLEETLSPRIPDFDLLGWWKINAFKYHTLHDIAKDV</sequence>
<evidence type="ECO:0000313" key="3">
    <source>
        <dbReference type="Proteomes" id="UP001281410"/>
    </source>
</evidence>
<organism evidence="2 3">
    <name type="scientific">Dipteronia sinensis</name>
    <dbReference type="NCBI Taxonomy" id="43782"/>
    <lineage>
        <taxon>Eukaryota</taxon>
        <taxon>Viridiplantae</taxon>
        <taxon>Streptophyta</taxon>
        <taxon>Embryophyta</taxon>
        <taxon>Tracheophyta</taxon>
        <taxon>Spermatophyta</taxon>
        <taxon>Magnoliopsida</taxon>
        <taxon>eudicotyledons</taxon>
        <taxon>Gunneridae</taxon>
        <taxon>Pentapetalae</taxon>
        <taxon>rosids</taxon>
        <taxon>malvids</taxon>
        <taxon>Sapindales</taxon>
        <taxon>Sapindaceae</taxon>
        <taxon>Hippocastanoideae</taxon>
        <taxon>Acereae</taxon>
        <taxon>Dipteronia</taxon>
    </lineage>
</organism>
<dbReference type="GO" id="GO:0003677">
    <property type="term" value="F:DNA binding"/>
    <property type="evidence" value="ECO:0007669"/>
    <property type="project" value="InterPro"/>
</dbReference>
<reference evidence="2" key="1">
    <citation type="journal article" date="2023" name="Plant J.">
        <title>Genome sequences and population genomics provide insights into the demographic history, inbreeding, and mutation load of two 'living fossil' tree species of Dipteronia.</title>
        <authorList>
            <person name="Feng Y."/>
            <person name="Comes H.P."/>
            <person name="Chen J."/>
            <person name="Zhu S."/>
            <person name="Lu R."/>
            <person name="Zhang X."/>
            <person name="Li P."/>
            <person name="Qiu J."/>
            <person name="Olsen K.M."/>
            <person name="Qiu Y."/>
        </authorList>
    </citation>
    <scope>NUCLEOTIDE SEQUENCE</scope>
    <source>
        <strain evidence="2">NBL</strain>
    </source>
</reference>
<dbReference type="PANTHER" id="PTHR23272:SF179">
    <property type="entry name" value="ZINC FINGER BED DOMAIN-CONTAINING PROTEIN RICESLEEPER 2-LIKE ISOFORM X1"/>
    <property type="match status" value="1"/>
</dbReference>
<gene>
    <name evidence="2" type="ORF">Dsin_028841</name>
</gene>
<evidence type="ECO:0000313" key="2">
    <source>
        <dbReference type="EMBL" id="KAK3189280.1"/>
    </source>
</evidence>
<dbReference type="InterPro" id="IPR025525">
    <property type="entry name" value="hAT-like_transposase_RNase-H"/>
</dbReference>
<proteinExistence type="predicted"/>
<dbReference type="InterPro" id="IPR012337">
    <property type="entry name" value="RNaseH-like_sf"/>
</dbReference>
<dbReference type="PANTHER" id="PTHR23272">
    <property type="entry name" value="BED FINGER-RELATED"/>
    <property type="match status" value="1"/>
</dbReference>
<protein>
    <recommendedName>
        <fullName evidence="1">hAT-like transposase RNase-H fold domain-containing protein</fullName>
    </recommendedName>
</protein>
<dbReference type="AlphaFoldDB" id="A0AAE0DUS6"/>
<dbReference type="Pfam" id="PF14372">
    <property type="entry name" value="hAT-like_RNase-H"/>
    <property type="match status" value="1"/>
</dbReference>
<name>A0AAE0DUS6_9ROSI</name>
<dbReference type="SUPFAM" id="SSF53098">
    <property type="entry name" value="Ribonuclease H-like"/>
    <property type="match status" value="1"/>
</dbReference>
<keyword evidence="3" id="KW-1185">Reference proteome</keyword>
<feature type="domain" description="hAT-like transposase RNase-H fold" evidence="1">
    <location>
        <begin position="16"/>
        <end position="115"/>
    </location>
</feature>